<reference evidence="1 2" key="1">
    <citation type="submission" date="2014-05" db="EMBL/GenBank/DDBJ databases">
        <title>Draft Genome Sequence of Kitasatospora cheerisanensis KCTC 2395.</title>
        <authorList>
            <person name="Nam D.H."/>
        </authorList>
    </citation>
    <scope>NUCLEOTIDE SEQUENCE [LARGE SCALE GENOMIC DNA]</scope>
    <source>
        <strain evidence="1 2">KCTC 2395</strain>
    </source>
</reference>
<organism evidence="1 2">
    <name type="scientific">Kitasatospora cheerisanensis KCTC 2395</name>
    <dbReference type="NCBI Taxonomy" id="1348663"/>
    <lineage>
        <taxon>Bacteria</taxon>
        <taxon>Bacillati</taxon>
        <taxon>Actinomycetota</taxon>
        <taxon>Actinomycetes</taxon>
        <taxon>Kitasatosporales</taxon>
        <taxon>Streptomycetaceae</taxon>
        <taxon>Kitasatospora</taxon>
    </lineage>
</organism>
<dbReference type="Proteomes" id="UP000027178">
    <property type="component" value="Unassembled WGS sequence"/>
</dbReference>
<name>A0A066Z4T2_9ACTN</name>
<proteinExistence type="predicted"/>
<dbReference type="SUPFAM" id="SSF48452">
    <property type="entry name" value="TPR-like"/>
    <property type="match status" value="1"/>
</dbReference>
<dbReference type="InterPro" id="IPR011990">
    <property type="entry name" value="TPR-like_helical_dom_sf"/>
</dbReference>
<dbReference type="EMBL" id="JNBY01000045">
    <property type="protein sequence ID" value="KDN87229.1"/>
    <property type="molecule type" value="Genomic_DNA"/>
</dbReference>
<keyword evidence="2" id="KW-1185">Reference proteome</keyword>
<protein>
    <submittedName>
        <fullName evidence="1">Uncharacterized protein</fullName>
    </submittedName>
</protein>
<accession>A0A066Z4T2</accession>
<dbReference type="AlphaFoldDB" id="A0A066Z4T2"/>
<gene>
    <name evidence="1" type="ORF">KCH_10000</name>
</gene>
<sequence>MVGALVRGSGQANARTGGYANSGVHRGDVHLAAGRPIAVSGYLHQVQALAAAEFVGREEELAQLHAFCTEPGPGGYWRWLAPAWAGKSALLAELVLRPPAGTDIAAFFITSRLAGQADAAAFCEVVQRQLYALLGEEEPLCTPHTRDEQFRLALDRAAAHCAEKGRRLVLVVDGLDEDRGVRPGPDCHSIAALLPRTPPHGLRLVLAGRPHPPVPGDVPPGHPLRSTGIDHPLALSAAAQAIRLHAEEDLLRLKEAGGLGWELVGLTVAAGGGLSAPDLAELTDTPRRLVERELSAVDGRSFQWRAGQWDADGPGAYLLAHEEIRRSAEELMPRKELAEHRTRLHHWADGHREAGWPAGTPEYLLRGYGRLLGELGDAERLVELVTNRARQQRLWETTGSDFDALGELGAAMDVLVARSGGAGEAPVAGALRIAVSRDALHDLTSRVPTEVVACWAKFGHVDRAINLAHSHRDPYDRITSLTAVARVLAAGGELPRAHAVADGLDSSADRTRCREGIARGLVDARRFGEARQLARELTDPERRAGALTALLRAMAADRIAVEHPEFAAAVAQDAGAAIAAVEGRGRRMELSAARAGALDLLGDVRGAHEALRRAESVVAAERDGRLRVVWRAGIVRHASGGRALAAALQRIQQAAVTEADLLDPAEAEWSLPDIAEDLARGGFHREARELVDRSELGEEYRDYAYARIARARARNGDLDGAEAALEEIAEPEDTWLVRRAIARRLLRDGRPEEAAAHVREHGNALAPQLASDREVALLLVEMADVLWQAGEEQDTCELVSAAALLARRRAVTTATLRSVASAAATLGRLGHRDDGVRLLRHLRSREELTERQFAGTLHRITLALGLNAVGLAEEAGRLLAEEAELVRQLPHPAERSDALADVAEAFVGIGERGPAERITAELLALMAVTTGPARLVWYRSAAIRACAATGQLDRCLELIEGFDDSWDADVHLHVVVEALAERGELDAAERLVARVRHENEHSNSIAAVVRAAAAAGDLARAEAWLARLESSPRKEHTAPHLAACLADNGRWPAARALADGLKGPADRGRALAMLAARRGPGPEGRRLLVEALALTPWDGIVEEFARAAPELVPLLVDLVLAAAEEDAA</sequence>
<evidence type="ECO:0000313" key="1">
    <source>
        <dbReference type="EMBL" id="KDN87229.1"/>
    </source>
</evidence>
<dbReference type="HOGENOM" id="CLU_005511_0_0_11"/>
<dbReference type="Gene3D" id="1.25.40.10">
    <property type="entry name" value="Tetratricopeptide repeat domain"/>
    <property type="match status" value="1"/>
</dbReference>
<dbReference type="PATRIC" id="fig|1348663.4.peg.953"/>
<dbReference type="eggNOG" id="COG3903">
    <property type="taxonomic scope" value="Bacteria"/>
</dbReference>
<comment type="caution">
    <text evidence="1">The sequence shown here is derived from an EMBL/GenBank/DDBJ whole genome shotgun (WGS) entry which is preliminary data.</text>
</comment>
<evidence type="ECO:0000313" key="2">
    <source>
        <dbReference type="Proteomes" id="UP000027178"/>
    </source>
</evidence>